<dbReference type="AlphaFoldDB" id="A0AAJ1TLL4"/>
<protein>
    <submittedName>
        <fullName evidence="1">Uncharacterized protein</fullName>
    </submittedName>
</protein>
<dbReference type="Proteomes" id="UP001223420">
    <property type="component" value="Unassembled WGS sequence"/>
</dbReference>
<evidence type="ECO:0000313" key="2">
    <source>
        <dbReference type="Proteomes" id="UP001223420"/>
    </source>
</evidence>
<proteinExistence type="predicted"/>
<dbReference type="RefSeq" id="WP_307354629.1">
    <property type="nucleotide sequence ID" value="NZ_JAUSWL010000002.1"/>
</dbReference>
<sequence length="66" mass="7526">MTALISPAIVRLTSFIMPMRKTENNPIAADTTNSATEDPMMMERRFRDEVFRGCEEAASICHVQEY</sequence>
<name>A0AAJ1TLL4_9HYPH</name>
<reference evidence="1" key="1">
    <citation type="submission" date="2023-07" db="EMBL/GenBank/DDBJ databases">
        <title>Genomic Encyclopedia of Type Strains, Phase IV (KMG-IV): sequencing the most valuable type-strain genomes for metagenomic binning, comparative biology and taxonomic classification.</title>
        <authorList>
            <person name="Goeker M."/>
        </authorList>
    </citation>
    <scope>NUCLEOTIDE SEQUENCE</scope>
    <source>
        <strain evidence="1">DSM 19569</strain>
    </source>
</reference>
<evidence type="ECO:0000313" key="1">
    <source>
        <dbReference type="EMBL" id="MDQ0543001.1"/>
    </source>
</evidence>
<comment type="caution">
    <text evidence="1">The sequence shown here is derived from an EMBL/GenBank/DDBJ whole genome shotgun (WGS) entry which is preliminary data.</text>
</comment>
<accession>A0AAJ1TLL4</accession>
<dbReference type="EMBL" id="JAUSWL010000002">
    <property type="protein sequence ID" value="MDQ0543001.1"/>
    <property type="molecule type" value="Genomic_DNA"/>
</dbReference>
<gene>
    <name evidence="1" type="ORF">QO001_001919</name>
</gene>
<organism evidence="1 2">
    <name type="scientific">Methylobacterium brachiatum</name>
    <dbReference type="NCBI Taxonomy" id="269660"/>
    <lineage>
        <taxon>Bacteria</taxon>
        <taxon>Pseudomonadati</taxon>
        <taxon>Pseudomonadota</taxon>
        <taxon>Alphaproteobacteria</taxon>
        <taxon>Hyphomicrobiales</taxon>
        <taxon>Methylobacteriaceae</taxon>
        <taxon>Methylobacterium</taxon>
    </lineage>
</organism>